<dbReference type="Gene3D" id="1.25.10.10">
    <property type="entry name" value="Leucine-rich Repeat Variant"/>
    <property type="match status" value="2"/>
</dbReference>
<evidence type="ECO:0000256" key="1">
    <source>
        <dbReference type="ARBA" id="ARBA00022737"/>
    </source>
</evidence>
<keyword evidence="3" id="KW-1185">Reference proteome</keyword>
<dbReference type="InterPro" id="IPR016024">
    <property type="entry name" value="ARM-type_fold"/>
</dbReference>
<proteinExistence type="predicted"/>
<dbReference type="AlphaFoldDB" id="A0A024GL17"/>
<protein>
    <recommendedName>
        <fullName evidence="4">Armadillo repeat-containing domain-containing protein</fullName>
    </recommendedName>
</protein>
<organism evidence="2 3">
    <name type="scientific">Albugo candida</name>
    <dbReference type="NCBI Taxonomy" id="65357"/>
    <lineage>
        <taxon>Eukaryota</taxon>
        <taxon>Sar</taxon>
        <taxon>Stramenopiles</taxon>
        <taxon>Oomycota</taxon>
        <taxon>Peronosporomycetes</taxon>
        <taxon>Albuginales</taxon>
        <taxon>Albuginaceae</taxon>
        <taxon>Albugo</taxon>
    </lineage>
</organism>
<dbReference type="SUPFAM" id="SSF48371">
    <property type="entry name" value="ARM repeat"/>
    <property type="match status" value="1"/>
</dbReference>
<accession>A0A024GL17</accession>
<dbReference type="PANTHER" id="PTHR22895:SF0">
    <property type="entry name" value="ARMADILLO REPEAT-CONTAINING PROTEIN 6"/>
    <property type="match status" value="1"/>
</dbReference>
<dbReference type="InterPro" id="IPR011989">
    <property type="entry name" value="ARM-like"/>
</dbReference>
<keyword evidence="1" id="KW-0677">Repeat</keyword>
<evidence type="ECO:0000313" key="3">
    <source>
        <dbReference type="Proteomes" id="UP000053237"/>
    </source>
</evidence>
<sequence length="487" mass="54983">MTKHRIQQSTFDECVRENMTEFDMELEEAIKDSIQQFLSQGVDLSTIVTDNLLGTNQTRIEQTLCTMNSLQFVLNESENDKKVSISNRTTLSVYVQSLIDSIKGSPALKSLFPNSNITTLLVELLFADDSDTERKLVEQVMELLLLICDSQYRNIQSAIGEEIIALLLHFLTCCNRVESLIRLLSLLTQLCSKNESNKKLFMQSNGHTMLFDHISHAHENTEFSKQVAKLLRGVMAQDDDVEFSLSDAIVKQLVQLDIIPFSFKVIRDRVHCTKDRNVVILWLAVLKQIAISEANCLQIYQEDVLDIVYDMLDTLASNTLMVKQCVALLGNLAAVDTIKRQILKTGGITRVLQAMQLHVMCAFVQKHSCAFLAAIALREPECASEIIKYQGAFAIAKAMQKHPKNGSILRQASLAIRNIVSRSPEFQKDFLDQGIEVLLRDALAQFSCQSEAYGALRDLNCETPSEKYRNASKLEFNPVQTQSRYLE</sequence>
<dbReference type="OrthoDB" id="449062at2759"/>
<evidence type="ECO:0008006" key="4">
    <source>
        <dbReference type="Google" id="ProtNLM"/>
    </source>
</evidence>
<reference evidence="2 3" key="1">
    <citation type="submission" date="2012-05" db="EMBL/GenBank/DDBJ databases">
        <title>Recombination and specialization in a pathogen metapopulation.</title>
        <authorList>
            <person name="Gardiner A."/>
            <person name="Kemen E."/>
            <person name="Schultz-Larsen T."/>
            <person name="MacLean D."/>
            <person name="Van Oosterhout C."/>
            <person name="Jones J.D.G."/>
        </authorList>
    </citation>
    <scope>NUCLEOTIDE SEQUENCE [LARGE SCALE GENOMIC DNA]</scope>
    <source>
        <strain evidence="2 3">Ac Nc2</strain>
    </source>
</reference>
<dbReference type="Proteomes" id="UP000053237">
    <property type="component" value="Unassembled WGS sequence"/>
</dbReference>
<evidence type="ECO:0000313" key="2">
    <source>
        <dbReference type="EMBL" id="CCI47443.1"/>
    </source>
</evidence>
<dbReference type="EMBL" id="CAIX01000170">
    <property type="protein sequence ID" value="CCI47443.1"/>
    <property type="molecule type" value="Genomic_DNA"/>
</dbReference>
<name>A0A024GL17_9STRA</name>
<comment type="caution">
    <text evidence="2">The sequence shown here is derived from an EMBL/GenBank/DDBJ whole genome shotgun (WGS) entry which is preliminary data.</text>
</comment>
<dbReference type="PANTHER" id="PTHR22895">
    <property type="entry name" value="ARMADILLO REPEAT-CONTAINING PROTEIN 6"/>
    <property type="match status" value="1"/>
</dbReference>
<dbReference type="STRING" id="65357.A0A024GL17"/>
<dbReference type="InParanoid" id="A0A024GL17"/>
<gene>
    <name evidence="2" type="ORF">BN9_084500</name>
</gene>